<feature type="binding site" evidence="5">
    <location>
        <position position="131"/>
    </location>
    <ligand>
        <name>FAD</name>
        <dbReference type="ChEBI" id="CHEBI:57692"/>
        <note>ligand shared between neighboring subunits</note>
    </ligand>
</feature>
<dbReference type="PANTHER" id="PTHR34934">
    <property type="entry name" value="FLAVIN-DEPENDENT THYMIDYLATE SYNTHASE"/>
    <property type="match status" value="1"/>
</dbReference>
<comment type="similarity">
    <text evidence="5">Belongs to the thymidylate synthase ThyX family.</text>
</comment>
<organism evidence="7 8">
    <name type="scientific">Parafrankia irregularis</name>
    <dbReference type="NCBI Taxonomy" id="795642"/>
    <lineage>
        <taxon>Bacteria</taxon>
        <taxon>Bacillati</taxon>
        <taxon>Actinomycetota</taxon>
        <taxon>Actinomycetes</taxon>
        <taxon>Frankiales</taxon>
        <taxon>Frankiaceae</taxon>
        <taxon>Parafrankia</taxon>
    </lineage>
</organism>
<proteinExistence type="inferred from homology"/>
<dbReference type="GO" id="GO:0070402">
    <property type="term" value="F:NADPH binding"/>
    <property type="evidence" value="ECO:0007669"/>
    <property type="project" value="TreeGrafter"/>
</dbReference>
<feature type="binding site" description="in other chain" evidence="5">
    <location>
        <begin position="131"/>
        <end position="135"/>
    </location>
    <ligand>
        <name>dUMP</name>
        <dbReference type="ChEBI" id="CHEBI:246422"/>
        <note>ligand shared between dimeric partners</note>
    </ligand>
</feature>
<dbReference type="GO" id="GO:0004799">
    <property type="term" value="F:thymidylate synthase activity"/>
    <property type="evidence" value="ECO:0007669"/>
    <property type="project" value="TreeGrafter"/>
</dbReference>
<dbReference type="Proteomes" id="UP000198802">
    <property type="component" value="Unassembled WGS sequence"/>
</dbReference>
<evidence type="ECO:0000256" key="6">
    <source>
        <dbReference type="SAM" id="MobiDB-lite"/>
    </source>
</evidence>
<dbReference type="PROSITE" id="PS51331">
    <property type="entry name" value="THYX"/>
    <property type="match status" value="1"/>
</dbReference>
<dbReference type="GO" id="GO:0050660">
    <property type="term" value="F:flavin adenine dinucleotide binding"/>
    <property type="evidence" value="ECO:0007669"/>
    <property type="project" value="UniProtKB-UniRule"/>
</dbReference>
<accession>A0A0S4QJJ7</accession>
<feature type="active site" description="Involved in ionization of N3 of dUMP, leading to its activation" evidence="5">
    <location>
        <position position="227"/>
    </location>
</feature>
<evidence type="ECO:0000256" key="3">
    <source>
        <dbReference type="ARBA" id="ARBA00022727"/>
    </source>
</evidence>
<evidence type="ECO:0000256" key="2">
    <source>
        <dbReference type="ARBA" id="ARBA00022630"/>
    </source>
</evidence>
<dbReference type="GO" id="GO:0006231">
    <property type="term" value="P:dTMP biosynthetic process"/>
    <property type="evidence" value="ECO:0007669"/>
    <property type="project" value="UniProtKB-UniRule"/>
</dbReference>
<evidence type="ECO:0000256" key="1">
    <source>
        <dbReference type="ARBA" id="ARBA00022603"/>
    </source>
</evidence>
<name>A0A0S4QJJ7_9ACTN</name>
<comment type="catalytic activity">
    <reaction evidence="5">
        <text>dUMP + (6R)-5,10-methylene-5,6,7,8-tetrahydrofolate + NADPH + H(+) = dTMP + (6S)-5,6,7,8-tetrahydrofolate + NADP(+)</text>
        <dbReference type="Rhea" id="RHEA:29043"/>
        <dbReference type="ChEBI" id="CHEBI:15378"/>
        <dbReference type="ChEBI" id="CHEBI:15636"/>
        <dbReference type="ChEBI" id="CHEBI:57453"/>
        <dbReference type="ChEBI" id="CHEBI:57783"/>
        <dbReference type="ChEBI" id="CHEBI:58349"/>
        <dbReference type="ChEBI" id="CHEBI:63528"/>
        <dbReference type="ChEBI" id="CHEBI:246422"/>
        <dbReference type="EC" id="2.1.1.148"/>
    </reaction>
</comment>
<evidence type="ECO:0000256" key="5">
    <source>
        <dbReference type="HAMAP-Rule" id="MF_01408"/>
    </source>
</evidence>
<feature type="region of interest" description="Disordered" evidence="6">
    <location>
        <begin position="1"/>
        <end position="27"/>
    </location>
</feature>
<dbReference type="EMBL" id="FAOZ01000005">
    <property type="protein sequence ID" value="CUU55635.1"/>
    <property type="molecule type" value="Genomic_DNA"/>
</dbReference>
<feature type="binding site" description="in other chain" evidence="5">
    <location>
        <position position="200"/>
    </location>
    <ligand>
        <name>dUMP</name>
        <dbReference type="ChEBI" id="CHEBI:246422"/>
        <note>ligand shared between dimeric partners</note>
    </ligand>
</feature>
<dbReference type="UniPathway" id="UPA00575"/>
<comment type="function">
    <text evidence="5">Catalyzes the reductive methylation of 2'-deoxyuridine-5'-monophosphate (dUMP) to 2'-deoxythymidine-5'-monophosphate (dTMP) while utilizing 5,10-methylenetetrahydrofolate (mTHF) as the methyl donor, and NADPH and FADH(2) as the reductant.</text>
</comment>
<dbReference type="SUPFAM" id="SSF69796">
    <property type="entry name" value="Thymidylate synthase-complementing protein Thy1"/>
    <property type="match status" value="1"/>
</dbReference>
<keyword evidence="4 5" id="KW-0274">FAD</keyword>
<keyword evidence="3 5" id="KW-0545">Nucleotide biosynthesis</keyword>
<protein>
    <recommendedName>
        <fullName evidence="5">Flavin-dependent thymidylate synthase</fullName>
        <shortName evidence="5">FDTS</shortName>
        <ecNumber evidence="5">2.1.1.148</ecNumber>
    </recommendedName>
    <alternativeName>
        <fullName evidence="5">FAD-dependent thymidylate synthase</fullName>
    </alternativeName>
    <alternativeName>
        <fullName evidence="5">Thymidylate synthase ThyX</fullName>
        <shortName evidence="5">TS</shortName>
        <shortName evidence="5">TSase</shortName>
    </alternativeName>
</protein>
<keyword evidence="5" id="KW-0808">Transferase</keyword>
<comment type="cofactor">
    <cofactor evidence="5">
        <name>FAD</name>
        <dbReference type="ChEBI" id="CHEBI:57692"/>
    </cofactor>
    <text evidence="5">Binds 4 FAD per tetramer. Each FAD binding site is formed by three monomers.</text>
</comment>
<feature type="binding site" evidence="5">
    <location>
        <position position="227"/>
    </location>
    <ligand>
        <name>dUMP</name>
        <dbReference type="ChEBI" id="CHEBI:246422"/>
        <note>ligand shared between dimeric partners</note>
    </ligand>
</feature>
<dbReference type="AlphaFoldDB" id="A0A0S4QJJ7"/>
<feature type="binding site" evidence="5">
    <location>
        <position position="99"/>
    </location>
    <ligand>
        <name>FAD</name>
        <dbReference type="ChEBI" id="CHEBI:57692"/>
        <note>ligand shared between neighboring subunits</note>
    </ligand>
</feature>
<dbReference type="HAMAP" id="MF_01408">
    <property type="entry name" value="ThyX"/>
    <property type="match status" value="1"/>
</dbReference>
<dbReference type="GO" id="GO:0006235">
    <property type="term" value="P:dTTP biosynthetic process"/>
    <property type="evidence" value="ECO:0007669"/>
    <property type="project" value="UniProtKB-UniRule"/>
</dbReference>
<dbReference type="PANTHER" id="PTHR34934:SF1">
    <property type="entry name" value="FLAVIN-DEPENDENT THYMIDYLATE SYNTHASE"/>
    <property type="match status" value="1"/>
</dbReference>
<reference evidence="8" key="1">
    <citation type="submission" date="2015-11" db="EMBL/GenBank/DDBJ databases">
        <authorList>
            <person name="Varghese N."/>
        </authorList>
    </citation>
    <scope>NUCLEOTIDE SEQUENCE [LARGE SCALE GENOMIC DNA]</scope>
    <source>
        <strain evidence="8">DSM 45899</strain>
    </source>
</reference>
<comment type="pathway">
    <text evidence="5">Pyrimidine metabolism; dTTP biosynthesis.</text>
</comment>
<evidence type="ECO:0000256" key="4">
    <source>
        <dbReference type="ARBA" id="ARBA00022827"/>
    </source>
</evidence>
<feature type="binding site" evidence="5">
    <location>
        <begin position="123"/>
        <end position="125"/>
    </location>
    <ligand>
        <name>FAD</name>
        <dbReference type="ChEBI" id="CHEBI:57692"/>
        <note>ligand shared between neighboring subunits</note>
    </ligand>
</feature>
<dbReference type="NCBIfam" id="TIGR02170">
    <property type="entry name" value="thyX"/>
    <property type="match status" value="1"/>
</dbReference>
<feature type="binding site" evidence="5">
    <location>
        <begin position="216"/>
        <end position="218"/>
    </location>
    <ligand>
        <name>FAD</name>
        <dbReference type="ChEBI" id="CHEBI:57692"/>
        <note>ligand shared between neighboring subunits</note>
    </ligand>
</feature>
<dbReference type="CDD" id="cd20175">
    <property type="entry name" value="ThyX"/>
    <property type="match status" value="1"/>
</dbReference>
<keyword evidence="2 5" id="KW-0285">Flavoprotein</keyword>
<evidence type="ECO:0000313" key="8">
    <source>
        <dbReference type="Proteomes" id="UP000198802"/>
    </source>
</evidence>
<dbReference type="InterPro" id="IPR036098">
    <property type="entry name" value="Thymidylate_synthase_ThyX_sf"/>
</dbReference>
<keyword evidence="5" id="KW-0521">NADP</keyword>
<comment type="subunit">
    <text evidence="5">Homotetramer.</text>
</comment>
<gene>
    <name evidence="5" type="primary">thyX</name>
    <name evidence="7" type="ORF">Ga0074812_105287</name>
</gene>
<feature type="binding site" evidence="5">
    <location>
        <begin position="120"/>
        <end position="123"/>
    </location>
    <ligand>
        <name>dUMP</name>
        <dbReference type="ChEBI" id="CHEBI:246422"/>
        <note>ligand shared between dimeric partners</note>
    </ligand>
</feature>
<keyword evidence="1 5" id="KW-0489">Methyltransferase</keyword>
<dbReference type="Pfam" id="PF02511">
    <property type="entry name" value="Thy1"/>
    <property type="match status" value="1"/>
</dbReference>
<dbReference type="GO" id="GO:0050797">
    <property type="term" value="F:thymidylate synthase (FAD) activity"/>
    <property type="evidence" value="ECO:0007669"/>
    <property type="project" value="UniProtKB-UniRule"/>
</dbReference>
<dbReference type="InterPro" id="IPR003669">
    <property type="entry name" value="Thymidylate_synthase_ThyX"/>
</dbReference>
<dbReference type="GO" id="GO:0032259">
    <property type="term" value="P:methylation"/>
    <property type="evidence" value="ECO:0007669"/>
    <property type="project" value="UniProtKB-KW"/>
</dbReference>
<dbReference type="EC" id="2.1.1.148" evidence="5"/>
<keyword evidence="8" id="KW-1185">Reference proteome</keyword>
<sequence>MESAVGEGFMPDETVGSAGPGRSPEGAQVPAVARLRVQVIARTEFLPPSDVPWSTDADGGQALAEFAGRACYQSWSKPNPATATNAGYLRHILDVGHLSVLEHGSVSLYITGVSRSLTHELVRHRHFSYSQLSQRYVPEHDAALVEPEVIADDPELHDLFTEAAAASMEAYARLLEGLEKRFADVSAPTSRRKQARQAARSVLMNATETRIVVTGNYRAWRHFVAMRASEHADVEIRGLAVAILRALQEVAPNVFADFQVRTLDDGTEVASSPLAGEG</sequence>
<dbReference type="Gene3D" id="3.30.1360.170">
    <property type="match status" value="1"/>
</dbReference>
<feature type="binding site" evidence="5">
    <location>
        <position position="222"/>
    </location>
    <ligand>
        <name>FAD</name>
        <dbReference type="ChEBI" id="CHEBI:57692"/>
        <note>ligand shared between neighboring subunits</note>
    </ligand>
</feature>
<evidence type="ECO:0000313" key="7">
    <source>
        <dbReference type="EMBL" id="CUU55635.1"/>
    </source>
</evidence>